<evidence type="ECO:0000256" key="3">
    <source>
        <dbReference type="ARBA" id="ARBA00022571"/>
    </source>
</evidence>
<dbReference type="GO" id="GO:0005737">
    <property type="term" value="C:cytoplasm"/>
    <property type="evidence" value="ECO:0007669"/>
    <property type="project" value="UniProtKB-SubCell"/>
</dbReference>
<dbReference type="Gene3D" id="3.40.50.1370">
    <property type="entry name" value="Aspartate/ornithine carbamoyltransferase"/>
    <property type="match status" value="2"/>
</dbReference>
<feature type="binding site" evidence="7">
    <location>
        <begin position="268"/>
        <end position="269"/>
    </location>
    <ligand>
        <name>carbamoyl phosphate</name>
        <dbReference type="ChEBI" id="CHEBI:58228"/>
    </ligand>
</feature>
<feature type="binding site" evidence="7">
    <location>
        <position position="295"/>
    </location>
    <ligand>
        <name>carbamoyl phosphate</name>
        <dbReference type="ChEBI" id="CHEBI:58228"/>
    </ligand>
</feature>
<comment type="subcellular location">
    <subcellularLocation>
        <location evidence="7">Cytoplasm</location>
    </subcellularLocation>
</comment>
<evidence type="ECO:0000313" key="10">
    <source>
        <dbReference type="EMBL" id="UJG40050.1"/>
    </source>
</evidence>
<feature type="binding site" evidence="7">
    <location>
        <position position="82"/>
    </location>
    <ligand>
        <name>carbamoyl phosphate</name>
        <dbReference type="ChEBI" id="CHEBI:58228"/>
    </ligand>
</feature>
<reference evidence="10" key="1">
    <citation type="journal article" date="2022" name="Nat. Microbiol.">
        <title>Unique mobile elements and scalable gene flow at the prokaryote-eukaryote boundary revealed by circularized Asgard archaea genomes.</title>
        <authorList>
            <person name="Wu F."/>
            <person name="Speth D.R."/>
            <person name="Philosof A."/>
            <person name="Cremiere A."/>
            <person name="Narayanan A."/>
            <person name="Barco R.A."/>
            <person name="Connon S.A."/>
            <person name="Amend J.P."/>
            <person name="Antoshechkin I.A."/>
            <person name="Orphan V.J."/>
        </authorList>
    </citation>
    <scope>NUCLEOTIDE SEQUENCE</scope>
    <source>
        <strain evidence="10">PM71</strain>
    </source>
</reference>
<protein>
    <recommendedName>
        <fullName evidence="2 7">Ornithine carbamoyltransferase</fullName>
        <shortName evidence="7">OTCase</shortName>
        <ecNumber evidence="2 7">2.1.3.3</ecNumber>
    </recommendedName>
</protein>
<dbReference type="InterPro" id="IPR002292">
    <property type="entry name" value="Orn/put_carbamltrans"/>
</dbReference>
<evidence type="ECO:0000256" key="6">
    <source>
        <dbReference type="ARBA" id="ARBA00048772"/>
    </source>
</evidence>
<dbReference type="GO" id="GO:0042450">
    <property type="term" value="P:L-arginine biosynthetic process via ornithine"/>
    <property type="evidence" value="ECO:0007669"/>
    <property type="project" value="UniProtKB-UniRule"/>
</dbReference>
<dbReference type="GO" id="GO:0019240">
    <property type="term" value="P:citrulline biosynthetic process"/>
    <property type="evidence" value="ECO:0007669"/>
    <property type="project" value="TreeGrafter"/>
</dbReference>
<dbReference type="InterPro" id="IPR036901">
    <property type="entry name" value="Asp/Orn_carbamoylTrfase_sf"/>
</dbReference>
<feature type="binding site" evidence="7">
    <location>
        <begin position="55"/>
        <end position="58"/>
    </location>
    <ligand>
        <name>carbamoyl phosphate</name>
        <dbReference type="ChEBI" id="CHEBI:58228"/>
    </ligand>
</feature>
<feature type="binding site" evidence="7">
    <location>
        <begin position="232"/>
        <end position="233"/>
    </location>
    <ligand>
        <name>L-ornithine</name>
        <dbReference type="ChEBI" id="CHEBI:46911"/>
    </ligand>
</feature>
<sequence length="308" mass="34491">MDLKERNLLTLADFTPEEIRFLLDESKKLKKQFKAYERTKPLKGLTLAMIFQKRSTRTRVSTETAMYFLGGHAIFLSADDIQLGAGETIQDTARVLSRFNDGILARVYAHSDVEKLAEYASIPVINALSDKFHPLQILADLLTIEEHKGKLKGLKLAWVGDGNNVANSLLIGCSKMGIDMYVATPKGYEIPEDVVQMCEEFAEESGAKLVMTHDPVEAVKDADVVVTDTFVSMGEEAEAKKKLEAFKNYVVTEELVANAKPDYIFMHCLPYKHKEAEESVFESENSVVFDEAENRLHTTMAVLKNLMG</sequence>
<dbReference type="EMBL" id="CP084166">
    <property type="protein sequence ID" value="UJG40050.1"/>
    <property type="molecule type" value="Genomic_DNA"/>
</dbReference>
<feature type="binding site" evidence="7">
    <location>
        <position position="106"/>
    </location>
    <ligand>
        <name>carbamoyl phosphate</name>
        <dbReference type="ChEBI" id="CHEBI:58228"/>
    </ligand>
</feature>
<dbReference type="InterPro" id="IPR006131">
    <property type="entry name" value="Asp_carbamoyltransf_Asp/Orn-bd"/>
</dbReference>
<comment type="catalytic activity">
    <reaction evidence="6 7">
        <text>carbamoyl phosphate + L-ornithine = L-citrulline + phosphate + H(+)</text>
        <dbReference type="Rhea" id="RHEA:19513"/>
        <dbReference type="ChEBI" id="CHEBI:15378"/>
        <dbReference type="ChEBI" id="CHEBI:43474"/>
        <dbReference type="ChEBI" id="CHEBI:46911"/>
        <dbReference type="ChEBI" id="CHEBI:57743"/>
        <dbReference type="ChEBI" id="CHEBI:58228"/>
        <dbReference type="EC" id="2.1.3.3"/>
    </reaction>
</comment>
<evidence type="ECO:0000256" key="5">
    <source>
        <dbReference type="ARBA" id="ARBA00022679"/>
    </source>
</evidence>
<dbReference type="AlphaFoldDB" id="A0A9Y1BJG4"/>
<dbReference type="GO" id="GO:0016597">
    <property type="term" value="F:amino acid binding"/>
    <property type="evidence" value="ECO:0007669"/>
    <property type="project" value="InterPro"/>
</dbReference>
<feature type="binding site" evidence="7">
    <location>
        <begin position="133"/>
        <end position="136"/>
    </location>
    <ligand>
        <name>carbamoyl phosphate</name>
        <dbReference type="ChEBI" id="CHEBI:58228"/>
    </ligand>
</feature>
<proteinExistence type="inferred from homology"/>
<evidence type="ECO:0000256" key="1">
    <source>
        <dbReference type="ARBA" id="ARBA00007805"/>
    </source>
</evidence>
<dbReference type="PANTHER" id="PTHR45753:SF3">
    <property type="entry name" value="ORNITHINE TRANSCARBAMYLASE, MITOCHONDRIAL"/>
    <property type="match status" value="1"/>
</dbReference>
<dbReference type="SUPFAM" id="SSF53671">
    <property type="entry name" value="Aspartate/ornithine carbamoyltransferase"/>
    <property type="match status" value="1"/>
</dbReference>
<dbReference type="PRINTS" id="PR00102">
    <property type="entry name" value="OTCASE"/>
</dbReference>
<keyword evidence="7" id="KW-0963">Cytoplasm</keyword>
<dbReference type="Pfam" id="PF02729">
    <property type="entry name" value="OTCace_N"/>
    <property type="match status" value="1"/>
</dbReference>
<evidence type="ECO:0000256" key="4">
    <source>
        <dbReference type="ARBA" id="ARBA00022605"/>
    </source>
</evidence>
<dbReference type="Proteomes" id="UP001201020">
    <property type="component" value="Chromosome"/>
</dbReference>
<dbReference type="InterPro" id="IPR024904">
    <property type="entry name" value="OTCase_ArgI"/>
</dbReference>
<keyword evidence="3" id="KW-0055">Arginine biosynthesis</keyword>
<dbReference type="PANTHER" id="PTHR45753">
    <property type="entry name" value="ORNITHINE CARBAMOYLTRANSFERASE, MITOCHONDRIAL"/>
    <property type="match status" value="1"/>
</dbReference>
<dbReference type="NCBIfam" id="TIGR00658">
    <property type="entry name" value="orni_carb_tr"/>
    <property type="match status" value="1"/>
</dbReference>
<dbReference type="Pfam" id="PF00185">
    <property type="entry name" value="OTCace"/>
    <property type="match status" value="1"/>
</dbReference>
<name>A0A9Y1BJG4_9ARCH</name>
<evidence type="ECO:0000256" key="2">
    <source>
        <dbReference type="ARBA" id="ARBA00013007"/>
    </source>
</evidence>
<feature type="binding site" evidence="7">
    <location>
        <position position="228"/>
    </location>
    <ligand>
        <name>L-ornithine</name>
        <dbReference type="ChEBI" id="CHEBI:46911"/>
    </ligand>
</feature>
<dbReference type="FunFam" id="3.40.50.1370:FF:000009">
    <property type="entry name" value="Ornithine carbamoyltransferase, mitochondrial"/>
    <property type="match status" value="1"/>
</dbReference>
<keyword evidence="4" id="KW-0028">Amino-acid biosynthesis</keyword>
<evidence type="ECO:0000259" key="8">
    <source>
        <dbReference type="Pfam" id="PF00185"/>
    </source>
</evidence>
<feature type="domain" description="Aspartate/ornithine carbamoyltransferase carbamoyl-P binding" evidence="9">
    <location>
        <begin position="6"/>
        <end position="146"/>
    </location>
</feature>
<feature type="domain" description="Aspartate/ornithine carbamoyltransferase Asp/Orn-binding" evidence="8">
    <location>
        <begin position="152"/>
        <end position="304"/>
    </location>
</feature>
<dbReference type="EC" id="2.1.3.3" evidence="2 7"/>
<dbReference type="NCBIfam" id="NF001986">
    <property type="entry name" value="PRK00779.1"/>
    <property type="match status" value="1"/>
</dbReference>
<accession>A0A9Y1BJG4</accession>
<comment type="similarity">
    <text evidence="1 7">Belongs to the aspartate/ornithine carbamoyltransferase superfamily. OTCase family.</text>
</comment>
<dbReference type="InterPro" id="IPR006132">
    <property type="entry name" value="Asp/Orn_carbamoyltranf_P-bd"/>
</dbReference>
<organism evidence="10">
    <name type="scientific">Candidatus Heimdallarchaeum aukensis</name>
    <dbReference type="NCBI Taxonomy" id="2876573"/>
    <lineage>
        <taxon>Archaea</taxon>
        <taxon>Promethearchaeati</taxon>
        <taxon>Candidatus Heimdallarchaeota</taxon>
        <taxon>Candidatus Heimdallarchaeia (ex Rinke et al. 2021) (nom. nud.)</taxon>
        <taxon>Candidatus Heimdallarchaeales</taxon>
        <taxon>Candidatus Heimdallarchaeaceae</taxon>
        <taxon>Candidatus Heimdallarchaeum</taxon>
    </lineage>
</organism>
<dbReference type="HAMAP" id="MF_01109">
    <property type="entry name" value="OTCase"/>
    <property type="match status" value="1"/>
</dbReference>
<evidence type="ECO:0000259" key="9">
    <source>
        <dbReference type="Pfam" id="PF02729"/>
    </source>
</evidence>
<evidence type="ECO:0000256" key="7">
    <source>
        <dbReference type="HAMAP-Rule" id="MF_01109"/>
    </source>
</evidence>
<feature type="binding site" evidence="7">
    <location>
        <position position="164"/>
    </location>
    <ligand>
        <name>L-ornithine</name>
        <dbReference type="ChEBI" id="CHEBI:46911"/>
    </ligand>
</feature>
<dbReference type="PRINTS" id="PR00100">
    <property type="entry name" value="AOTCASE"/>
</dbReference>
<dbReference type="InterPro" id="IPR006130">
    <property type="entry name" value="Asp/Orn_carbamoylTrfase"/>
</dbReference>
<dbReference type="GO" id="GO:0004585">
    <property type="term" value="F:ornithine carbamoyltransferase activity"/>
    <property type="evidence" value="ECO:0007669"/>
    <property type="project" value="UniProtKB-UniRule"/>
</dbReference>
<keyword evidence="5 7" id="KW-0808">Transferase</keyword>
<dbReference type="PROSITE" id="PS00097">
    <property type="entry name" value="CARBAMOYLTRANSFERASE"/>
    <property type="match status" value="1"/>
</dbReference>
<gene>
    <name evidence="10" type="primary">argF</name>
    <name evidence="10" type="ORF">K9W45_09400</name>
</gene>